<evidence type="ECO:0008006" key="5">
    <source>
        <dbReference type="Google" id="ProtNLM"/>
    </source>
</evidence>
<accession>A0ABP8EQD3</accession>
<proteinExistence type="predicted"/>
<comment type="caution">
    <text evidence="3">The sequence shown here is derived from an EMBL/GenBank/DDBJ whole genome shotgun (WGS) entry which is preliminary data.</text>
</comment>
<feature type="transmembrane region" description="Helical" evidence="2">
    <location>
        <begin position="196"/>
        <end position="213"/>
    </location>
</feature>
<evidence type="ECO:0000256" key="1">
    <source>
        <dbReference type="SAM" id="MobiDB-lite"/>
    </source>
</evidence>
<organism evidence="3 4">
    <name type="scientific">Georgenia daeguensis</name>
    <dbReference type="NCBI Taxonomy" id="908355"/>
    <lineage>
        <taxon>Bacteria</taxon>
        <taxon>Bacillati</taxon>
        <taxon>Actinomycetota</taxon>
        <taxon>Actinomycetes</taxon>
        <taxon>Micrococcales</taxon>
        <taxon>Bogoriellaceae</taxon>
        <taxon>Georgenia</taxon>
    </lineage>
</organism>
<dbReference type="PANTHER" id="PTHR41771:SF1">
    <property type="entry name" value="MEMBRANE PROTEIN"/>
    <property type="match status" value="1"/>
</dbReference>
<feature type="transmembrane region" description="Helical" evidence="2">
    <location>
        <begin position="170"/>
        <end position="190"/>
    </location>
</feature>
<dbReference type="PANTHER" id="PTHR41771">
    <property type="entry name" value="MEMBRANE PROTEIN-RELATED"/>
    <property type="match status" value="1"/>
</dbReference>
<sequence>MPHSHSHLPAGAENASLAPAEARRARWILTALVVPLLVGTVVALVAMWPRGETPIGSVPLAGTGMTIEAGTVVEVVDATAPGATTDGQVRVELSSGSNAGQVAPVQVPPEIMANGMEVGDRVRLMFSPSAMGTGSPYVFWDFERTAPVGWLALLYAVVVLAVARWRGLAAMVGLAGSLGVIVVFVIPAIMLGQPPLLVALVGSSAMMFLSLYLAHGVSIRTTTALLGTFVGLGITVALAAWGTRSANLTGTSSEQSLILLGTFPNLSLTDLLLCGMVIAGLGALNDVTITQASAVWELHAANPAVPRRRLFTRGMRIGRDHIASTVYTLAFAYVGTALPVLMAAALMDRAALDTLMAGEIAEEVVRTLVSSIGLVLAIPVTTGIAAALVRTSRPGTRSRPHEDELGRSAEVSAAAAR</sequence>
<evidence type="ECO:0000256" key="2">
    <source>
        <dbReference type="SAM" id="Phobius"/>
    </source>
</evidence>
<evidence type="ECO:0000313" key="3">
    <source>
        <dbReference type="EMBL" id="GAA4286221.1"/>
    </source>
</evidence>
<name>A0ABP8EQD3_9MICO</name>
<protein>
    <recommendedName>
        <fullName evidence="5">YibE/F family protein</fullName>
    </recommendedName>
</protein>
<dbReference type="Pfam" id="PF07907">
    <property type="entry name" value="YibE_F"/>
    <property type="match status" value="1"/>
</dbReference>
<evidence type="ECO:0000313" key="4">
    <source>
        <dbReference type="Proteomes" id="UP001499841"/>
    </source>
</evidence>
<feature type="transmembrane region" description="Helical" evidence="2">
    <location>
        <begin position="145"/>
        <end position="163"/>
    </location>
</feature>
<feature type="transmembrane region" description="Helical" evidence="2">
    <location>
        <begin position="27"/>
        <end position="48"/>
    </location>
</feature>
<keyword evidence="2" id="KW-1133">Transmembrane helix</keyword>
<gene>
    <name evidence="3" type="ORF">GCM10022262_05800</name>
</gene>
<feature type="transmembrane region" description="Helical" evidence="2">
    <location>
        <begin position="263"/>
        <end position="284"/>
    </location>
</feature>
<feature type="transmembrane region" description="Helical" evidence="2">
    <location>
        <begin position="325"/>
        <end position="347"/>
    </location>
</feature>
<feature type="transmembrane region" description="Helical" evidence="2">
    <location>
        <begin position="367"/>
        <end position="389"/>
    </location>
</feature>
<feature type="region of interest" description="Disordered" evidence="1">
    <location>
        <begin position="391"/>
        <end position="417"/>
    </location>
</feature>
<keyword evidence="4" id="KW-1185">Reference proteome</keyword>
<keyword evidence="2" id="KW-0812">Transmembrane</keyword>
<dbReference type="InterPro" id="IPR012507">
    <property type="entry name" value="YibE_F"/>
</dbReference>
<dbReference type="EMBL" id="BAABBA010000002">
    <property type="protein sequence ID" value="GAA4286221.1"/>
    <property type="molecule type" value="Genomic_DNA"/>
</dbReference>
<reference evidence="4" key="1">
    <citation type="journal article" date="2019" name="Int. J. Syst. Evol. Microbiol.">
        <title>The Global Catalogue of Microorganisms (GCM) 10K type strain sequencing project: providing services to taxonomists for standard genome sequencing and annotation.</title>
        <authorList>
            <consortium name="The Broad Institute Genomics Platform"/>
            <consortium name="The Broad Institute Genome Sequencing Center for Infectious Disease"/>
            <person name="Wu L."/>
            <person name="Ma J."/>
        </authorList>
    </citation>
    <scope>NUCLEOTIDE SEQUENCE [LARGE SCALE GENOMIC DNA]</scope>
    <source>
        <strain evidence="4">JCM 17459</strain>
    </source>
</reference>
<feature type="transmembrane region" description="Helical" evidence="2">
    <location>
        <begin position="225"/>
        <end position="243"/>
    </location>
</feature>
<keyword evidence="2" id="KW-0472">Membrane</keyword>
<dbReference type="Proteomes" id="UP001499841">
    <property type="component" value="Unassembled WGS sequence"/>
</dbReference>
<dbReference type="RefSeq" id="WP_345037460.1">
    <property type="nucleotide sequence ID" value="NZ_BAABBA010000002.1"/>
</dbReference>